<reference evidence="2" key="1">
    <citation type="journal article" date="2021" name="Nat. Commun.">
        <title>Genetic determinants of endophytism in the Arabidopsis root mycobiome.</title>
        <authorList>
            <person name="Mesny F."/>
            <person name="Miyauchi S."/>
            <person name="Thiergart T."/>
            <person name="Pickel B."/>
            <person name="Atanasova L."/>
            <person name="Karlsson M."/>
            <person name="Huettel B."/>
            <person name="Barry K.W."/>
            <person name="Haridas S."/>
            <person name="Chen C."/>
            <person name="Bauer D."/>
            <person name="Andreopoulos W."/>
            <person name="Pangilinan J."/>
            <person name="LaButti K."/>
            <person name="Riley R."/>
            <person name="Lipzen A."/>
            <person name="Clum A."/>
            <person name="Drula E."/>
            <person name="Henrissat B."/>
            <person name="Kohler A."/>
            <person name="Grigoriev I.V."/>
            <person name="Martin F.M."/>
            <person name="Hacquard S."/>
        </authorList>
    </citation>
    <scope>NUCLEOTIDE SEQUENCE</scope>
    <source>
        <strain evidence="2">MPI-CAGE-AT-0147</strain>
    </source>
</reference>
<dbReference type="Gene3D" id="3.40.50.1820">
    <property type="entry name" value="alpha/beta hydrolase"/>
    <property type="match status" value="1"/>
</dbReference>
<dbReference type="Proteomes" id="UP000738349">
    <property type="component" value="Unassembled WGS sequence"/>
</dbReference>
<proteinExistence type="predicted"/>
<dbReference type="InterPro" id="IPR000073">
    <property type="entry name" value="AB_hydrolase_1"/>
</dbReference>
<organism evidence="2 3">
    <name type="scientific">Dactylonectria macrodidyma</name>
    <dbReference type="NCBI Taxonomy" id="307937"/>
    <lineage>
        <taxon>Eukaryota</taxon>
        <taxon>Fungi</taxon>
        <taxon>Dikarya</taxon>
        <taxon>Ascomycota</taxon>
        <taxon>Pezizomycotina</taxon>
        <taxon>Sordariomycetes</taxon>
        <taxon>Hypocreomycetidae</taxon>
        <taxon>Hypocreales</taxon>
        <taxon>Nectriaceae</taxon>
        <taxon>Dactylonectria</taxon>
    </lineage>
</organism>
<dbReference type="GO" id="GO:0016787">
    <property type="term" value="F:hydrolase activity"/>
    <property type="evidence" value="ECO:0007669"/>
    <property type="project" value="UniProtKB-KW"/>
</dbReference>
<sequence>MNQLYTRQTLAIPASKPAQNEDSIRHDLSGRPLRLSIHDYHIHGADESGLTIILTHGTSFNKYFWQMIIELLLADPHLRAKIKRFIAIDAANHGDSALLNTGVLPAKAFWPDDSRDILHTLKHFRVQQPVIGIGHSFGGGAMCHAAMMEPEAFLATIFIEPILFQMKDQTDGIARMTLKRRDTWDSKADLTAAFQKSASLKDWDKRQLEVYIEHGTFLVDGGSDSSPRMLKTPKAQEAATYAAAPYPEILALIEQSQGRHHFVWGSVSKVMQSIARIIRPPSTTEVLSGAGHLIPMTHPVDLSSVLSRLLGDIRLTRGVSQAKL</sequence>
<name>A0A9P9E761_9HYPO</name>
<dbReference type="SUPFAM" id="SSF53474">
    <property type="entry name" value="alpha/beta-Hydrolases"/>
    <property type="match status" value="1"/>
</dbReference>
<keyword evidence="2" id="KW-0378">Hydrolase</keyword>
<dbReference type="InterPro" id="IPR029058">
    <property type="entry name" value="AB_hydrolase_fold"/>
</dbReference>
<accession>A0A9P9E761</accession>
<feature type="domain" description="AB hydrolase-1" evidence="1">
    <location>
        <begin position="52"/>
        <end position="301"/>
    </location>
</feature>
<evidence type="ECO:0000313" key="3">
    <source>
        <dbReference type="Proteomes" id="UP000738349"/>
    </source>
</evidence>
<comment type="caution">
    <text evidence="2">The sequence shown here is derived from an EMBL/GenBank/DDBJ whole genome shotgun (WGS) entry which is preliminary data.</text>
</comment>
<evidence type="ECO:0000259" key="1">
    <source>
        <dbReference type="Pfam" id="PF12697"/>
    </source>
</evidence>
<dbReference type="Pfam" id="PF12697">
    <property type="entry name" value="Abhydrolase_6"/>
    <property type="match status" value="1"/>
</dbReference>
<dbReference type="InterPro" id="IPR050266">
    <property type="entry name" value="AB_hydrolase_sf"/>
</dbReference>
<dbReference type="PANTHER" id="PTHR43798:SF33">
    <property type="entry name" value="HYDROLASE, PUTATIVE (AFU_ORTHOLOGUE AFUA_2G14860)-RELATED"/>
    <property type="match status" value="1"/>
</dbReference>
<dbReference type="OrthoDB" id="94039at2759"/>
<protein>
    <submittedName>
        <fullName evidence="2">Alpha/Beta hydrolase protein</fullName>
    </submittedName>
</protein>
<dbReference type="EMBL" id="JAGMUV010000015">
    <property type="protein sequence ID" value="KAH7133764.1"/>
    <property type="molecule type" value="Genomic_DNA"/>
</dbReference>
<keyword evidence="3" id="KW-1185">Reference proteome</keyword>
<evidence type="ECO:0000313" key="2">
    <source>
        <dbReference type="EMBL" id="KAH7133764.1"/>
    </source>
</evidence>
<dbReference type="AlphaFoldDB" id="A0A9P9E761"/>
<dbReference type="PANTHER" id="PTHR43798">
    <property type="entry name" value="MONOACYLGLYCEROL LIPASE"/>
    <property type="match status" value="1"/>
</dbReference>
<gene>
    <name evidence="2" type="ORF">EDB81DRAFT_695427</name>
</gene>
<dbReference type="GO" id="GO:0016020">
    <property type="term" value="C:membrane"/>
    <property type="evidence" value="ECO:0007669"/>
    <property type="project" value="TreeGrafter"/>
</dbReference>